<dbReference type="Proteomes" id="UP000182146">
    <property type="component" value="Unassembled WGS sequence"/>
</dbReference>
<comment type="function">
    <text evidence="8">Catalyzes the phosphorylation of the 3'-hydroxyl group of dephosphocoenzyme A to form coenzyme A.</text>
</comment>
<keyword evidence="4 8" id="KW-0547">Nucleotide-binding</keyword>
<comment type="subcellular location">
    <subcellularLocation>
        <location evidence="8">Cytoplasm</location>
    </subcellularLocation>
</comment>
<comment type="catalytic activity">
    <reaction evidence="8">
        <text>3'-dephospho-CoA + ATP = ADP + CoA + H(+)</text>
        <dbReference type="Rhea" id="RHEA:18245"/>
        <dbReference type="ChEBI" id="CHEBI:15378"/>
        <dbReference type="ChEBI" id="CHEBI:30616"/>
        <dbReference type="ChEBI" id="CHEBI:57287"/>
        <dbReference type="ChEBI" id="CHEBI:57328"/>
        <dbReference type="ChEBI" id="CHEBI:456216"/>
        <dbReference type="EC" id="2.7.1.24"/>
    </reaction>
</comment>
<evidence type="ECO:0000256" key="2">
    <source>
        <dbReference type="ARBA" id="ARBA00022490"/>
    </source>
</evidence>
<proteinExistence type="inferred from homology"/>
<dbReference type="Gene3D" id="3.40.50.300">
    <property type="entry name" value="P-loop containing nucleotide triphosphate hydrolases"/>
    <property type="match status" value="1"/>
</dbReference>
<protein>
    <recommendedName>
        <fullName evidence="8 9">Dephospho-CoA kinase</fullName>
        <ecNumber evidence="8 9">2.7.1.24</ecNumber>
    </recommendedName>
    <alternativeName>
        <fullName evidence="8">Dephosphocoenzyme A kinase</fullName>
    </alternativeName>
</protein>
<dbReference type="RefSeq" id="WP_235264076.1">
    <property type="nucleotide sequence ID" value="NZ_FNGU01000001.1"/>
</dbReference>
<evidence type="ECO:0000256" key="6">
    <source>
        <dbReference type="ARBA" id="ARBA00022840"/>
    </source>
</evidence>
<keyword evidence="3 8" id="KW-0808">Transferase</keyword>
<dbReference type="NCBIfam" id="TIGR00152">
    <property type="entry name" value="dephospho-CoA kinase"/>
    <property type="match status" value="1"/>
</dbReference>
<dbReference type="PANTHER" id="PTHR10695:SF46">
    <property type="entry name" value="BIFUNCTIONAL COENZYME A SYNTHASE-RELATED"/>
    <property type="match status" value="1"/>
</dbReference>
<accession>A0A1G9IKP0</accession>
<dbReference type="GO" id="GO:0005737">
    <property type="term" value="C:cytoplasm"/>
    <property type="evidence" value="ECO:0007669"/>
    <property type="project" value="UniProtKB-SubCell"/>
</dbReference>
<dbReference type="GO" id="GO:0004140">
    <property type="term" value="F:dephospho-CoA kinase activity"/>
    <property type="evidence" value="ECO:0007669"/>
    <property type="project" value="UniProtKB-UniRule"/>
</dbReference>
<gene>
    <name evidence="8" type="primary">coaE</name>
    <name evidence="10" type="ORF">SAMN05660860_00164</name>
</gene>
<evidence type="ECO:0000256" key="9">
    <source>
        <dbReference type="NCBIfam" id="TIGR00152"/>
    </source>
</evidence>
<dbReference type="InterPro" id="IPR027417">
    <property type="entry name" value="P-loop_NTPase"/>
</dbReference>
<evidence type="ECO:0000256" key="8">
    <source>
        <dbReference type="HAMAP-Rule" id="MF_00376"/>
    </source>
</evidence>
<dbReference type="AlphaFoldDB" id="A0A1G9IKP0"/>
<sequence length="220" mass="23731">MARPEGTESVRVLGITGGIASGKSRVTEAFRQLGAATLSADDLAREIVLPGSPVLGQLRERFGPRILAADGSLDREALAVVIFGDEEARRDLNAIMHPAIAQLAQAHLERLRHTQAPLVVYEAPLLFEVGAERRVDAVLVVKVAPQVQLCRLMARDGLDETAARLRIAAQMPQEDKLARADYVIDNSGSPAQTQVQVRDLFRKLTTSAAGRDQPESLPSG</sequence>
<dbReference type="STRING" id="392333.SAMN05660860_00164"/>
<dbReference type="Pfam" id="PF01121">
    <property type="entry name" value="CoaE"/>
    <property type="match status" value="1"/>
</dbReference>
<keyword evidence="2 8" id="KW-0963">Cytoplasm</keyword>
<comment type="similarity">
    <text evidence="1 8">Belongs to the CoaE family.</text>
</comment>
<evidence type="ECO:0000256" key="1">
    <source>
        <dbReference type="ARBA" id="ARBA00009018"/>
    </source>
</evidence>
<dbReference type="PROSITE" id="PS51219">
    <property type="entry name" value="DPCK"/>
    <property type="match status" value="1"/>
</dbReference>
<evidence type="ECO:0000313" key="11">
    <source>
        <dbReference type="Proteomes" id="UP000182146"/>
    </source>
</evidence>
<dbReference type="EC" id="2.7.1.24" evidence="8 9"/>
<dbReference type="HAMAP" id="MF_00376">
    <property type="entry name" value="Dephospho_CoA_kinase"/>
    <property type="match status" value="1"/>
</dbReference>
<evidence type="ECO:0000256" key="4">
    <source>
        <dbReference type="ARBA" id="ARBA00022741"/>
    </source>
</evidence>
<keyword evidence="5 8" id="KW-0418">Kinase</keyword>
<dbReference type="EMBL" id="FNGU01000001">
    <property type="protein sequence ID" value="SDL25636.1"/>
    <property type="molecule type" value="Genomic_DNA"/>
</dbReference>
<name>A0A1G9IKP0_9BACT</name>
<reference evidence="10 11" key="1">
    <citation type="submission" date="2016-10" db="EMBL/GenBank/DDBJ databases">
        <authorList>
            <person name="de Groot N.N."/>
        </authorList>
    </citation>
    <scope>NUCLEOTIDE SEQUENCE [LARGE SCALE GENOMIC DNA]</scope>
    <source>
        <strain evidence="10 11">DSM 17813</strain>
    </source>
</reference>
<dbReference type="FunFam" id="3.40.50.300:FF:000991">
    <property type="entry name" value="Dephospho-CoA kinase"/>
    <property type="match status" value="1"/>
</dbReference>
<dbReference type="GO" id="GO:0005524">
    <property type="term" value="F:ATP binding"/>
    <property type="evidence" value="ECO:0007669"/>
    <property type="project" value="UniProtKB-UniRule"/>
</dbReference>
<feature type="binding site" evidence="8">
    <location>
        <begin position="20"/>
        <end position="25"/>
    </location>
    <ligand>
        <name>ATP</name>
        <dbReference type="ChEBI" id="CHEBI:30616"/>
    </ligand>
</feature>
<keyword evidence="7 8" id="KW-0173">Coenzyme A biosynthesis</keyword>
<evidence type="ECO:0000256" key="7">
    <source>
        <dbReference type="ARBA" id="ARBA00022993"/>
    </source>
</evidence>
<dbReference type="GO" id="GO:0015937">
    <property type="term" value="P:coenzyme A biosynthetic process"/>
    <property type="evidence" value="ECO:0007669"/>
    <property type="project" value="UniProtKB-UniRule"/>
</dbReference>
<dbReference type="PANTHER" id="PTHR10695">
    <property type="entry name" value="DEPHOSPHO-COA KINASE-RELATED"/>
    <property type="match status" value="1"/>
</dbReference>
<comment type="pathway">
    <text evidence="8">Cofactor biosynthesis; coenzyme A biosynthesis; CoA from (R)-pantothenate: step 5/5.</text>
</comment>
<keyword evidence="6 8" id="KW-0067">ATP-binding</keyword>
<organism evidence="10 11">
    <name type="scientific">Geoalkalibacter ferrihydriticus</name>
    <dbReference type="NCBI Taxonomy" id="392333"/>
    <lineage>
        <taxon>Bacteria</taxon>
        <taxon>Pseudomonadati</taxon>
        <taxon>Thermodesulfobacteriota</taxon>
        <taxon>Desulfuromonadia</taxon>
        <taxon>Desulfuromonadales</taxon>
        <taxon>Geoalkalibacteraceae</taxon>
        <taxon>Geoalkalibacter</taxon>
    </lineage>
</organism>
<dbReference type="InterPro" id="IPR001977">
    <property type="entry name" value="Depp_CoAkinase"/>
</dbReference>
<dbReference type="SUPFAM" id="SSF52540">
    <property type="entry name" value="P-loop containing nucleoside triphosphate hydrolases"/>
    <property type="match status" value="1"/>
</dbReference>
<evidence type="ECO:0000313" key="10">
    <source>
        <dbReference type="EMBL" id="SDL25636.1"/>
    </source>
</evidence>
<dbReference type="UniPathway" id="UPA00241">
    <property type="reaction ID" value="UER00356"/>
</dbReference>
<evidence type="ECO:0000256" key="5">
    <source>
        <dbReference type="ARBA" id="ARBA00022777"/>
    </source>
</evidence>
<evidence type="ECO:0000256" key="3">
    <source>
        <dbReference type="ARBA" id="ARBA00022679"/>
    </source>
</evidence>
<dbReference type="CDD" id="cd02022">
    <property type="entry name" value="DPCK"/>
    <property type="match status" value="1"/>
</dbReference>